<feature type="chain" id="PRO_5022118303" description="peptidylprolyl isomerase" evidence="7">
    <location>
        <begin position="29"/>
        <end position="167"/>
    </location>
</feature>
<dbReference type="InterPro" id="IPR001179">
    <property type="entry name" value="PPIase_FKBP_dom"/>
</dbReference>
<evidence type="ECO:0000259" key="8">
    <source>
        <dbReference type="PROSITE" id="PS50059"/>
    </source>
</evidence>
<dbReference type="AlphaFoldDB" id="A0A517LFW4"/>
<keyword evidence="4 6" id="KW-0413">Isomerase</keyword>
<dbReference type="Pfam" id="PF00254">
    <property type="entry name" value="FKBP_C"/>
    <property type="match status" value="1"/>
</dbReference>
<keyword evidence="7" id="KW-0732">Signal</keyword>
<evidence type="ECO:0000256" key="5">
    <source>
        <dbReference type="ARBA" id="ARBA00038106"/>
    </source>
</evidence>
<accession>A0A517LFW4</accession>
<dbReference type="GO" id="GO:0005737">
    <property type="term" value="C:cytoplasm"/>
    <property type="evidence" value="ECO:0007669"/>
    <property type="project" value="TreeGrafter"/>
</dbReference>
<dbReference type="PANTHER" id="PTHR10516">
    <property type="entry name" value="PEPTIDYL-PROLYL CIS-TRANS ISOMERASE"/>
    <property type="match status" value="1"/>
</dbReference>
<dbReference type="Proteomes" id="UP000316270">
    <property type="component" value="Chromosome 11"/>
</dbReference>
<dbReference type="EC" id="5.2.1.8" evidence="2 6"/>
<dbReference type="Gene3D" id="3.10.50.40">
    <property type="match status" value="1"/>
</dbReference>
<dbReference type="OrthoDB" id="1902587at2759"/>
<dbReference type="GO" id="GO:0003755">
    <property type="term" value="F:peptidyl-prolyl cis-trans isomerase activity"/>
    <property type="evidence" value="ECO:0007669"/>
    <property type="project" value="UniProtKB-KW"/>
</dbReference>
<dbReference type="SUPFAM" id="SSF54534">
    <property type="entry name" value="FKBP-like"/>
    <property type="match status" value="1"/>
</dbReference>
<comment type="similarity">
    <text evidence="5">Belongs to the FKBP-type PPIase family. FKBP1 subfamily.</text>
</comment>
<dbReference type="PROSITE" id="PS50059">
    <property type="entry name" value="FKBP_PPIASE"/>
    <property type="match status" value="1"/>
</dbReference>
<feature type="domain" description="PPIase FKBP-type" evidence="8">
    <location>
        <begin position="59"/>
        <end position="154"/>
    </location>
</feature>
<keyword evidence="3 6" id="KW-0697">Rotamase</keyword>
<evidence type="ECO:0000313" key="9">
    <source>
        <dbReference type="EMBL" id="QDS74519.1"/>
    </source>
</evidence>
<evidence type="ECO:0000256" key="4">
    <source>
        <dbReference type="ARBA" id="ARBA00023235"/>
    </source>
</evidence>
<organism evidence="9 10">
    <name type="scientific">Venturia effusa</name>
    <dbReference type="NCBI Taxonomy" id="50376"/>
    <lineage>
        <taxon>Eukaryota</taxon>
        <taxon>Fungi</taxon>
        <taxon>Dikarya</taxon>
        <taxon>Ascomycota</taxon>
        <taxon>Pezizomycotina</taxon>
        <taxon>Dothideomycetes</taxon>
        <taxon>Pleosporomycetidae</taxon>
        <taxon>Venturiales</taxon>
        <taxon>Venturiaceae</taxon>
        <taxon>Venturia</taxon>
    </lineage>
</organism>
<dbReference type="InterPro" id="IPR050689">
    <property type="entry name" value="FKBP-type_PPIase"/>
</dbReference>
<dbReference type="PANTHER" id="PTHR10516:SF443">
    <property type="entry name" value="FK506-BINDING PROTEIN 59-RELATED"/>
    <property type="match status" value="1"/>
</dbReference>
<dbReference type="EMBL" id="CP042195">
    <property type="protein sequence ID" value="QDS74519.1"/>
    <property type="molecule type" value="Genomic_DNA"/>
</dbReference>
<evidence type="ECO:0000256" key="7">
    <source>
        <dbReference type="SAM" id="SignalP"/>
    </source>
</evidence>
<evidence type="ECO:0000256" key="2">
    <source>
        <dbReference type="ARBA" id="ARBA00013194"/>
    </source>
</evidence>
<comment type="catalytic activity">
    <reaction evidence="1 6">
        <text>[protein]-peptidylproline (omega=180) = [protein]-peptidylproline (omega=0)</text>
        <dbReference type="Rhea" id="RHEA:16237"/>
        <dbReference type="Rhea" id="RHEA-COMP:10747"/>
        <dbReference type="Rhea" id="RHEA-COMP:10748"/>
        <dbReference type="ChEBI" id="CHEBI:83833"/>
        <dbReference type="ChEBI" id="CHEBI:83834"/>
        <dbReference type="EC" id="5.2.1.8"/>
    </reaction>
</comment>
<proteinExistence type="inferred from homology"/>
<sequence>MVPTSPKLPVQLFAIFATLLTFIDGIQGSNCDTLIHIDPYVTWQTTQCAACGLDFTKSKDTLFVNYNGTLLNGTMFDSSYTVEKPWPAGDPFSFALKGGRVIRGFDAGFHKMCPGERRRLEIAPDFAYGASGTPDGSIPPNSTLIFSVELMGIGQIASPPVPRLEQP</sequence>
<keyword evidence="10" id="KW-1185">Reference proteome</keyword>
<evidence type="ECO:0000313" key="10">
    <source>
        <dbReference type="Proteomes" id="UP000316270"/>
    </source>
</evidence>
<feature type="signal peptide" evidence="7">
    <location>
        <begin position="1"/>
        <end position="28"/>
    </location>
</feature>
<dbReference type="STRING" id="50376.A0A517LFW4"/>
<name>A0A517LFW4_9PEZI</name>
<evidence type="ECO:0000256" key="3">
    <source>
        <dbReference type="ARBA" id="ARBA00023110"/>
    </source>
</evidence>
<protein>
    <recommendedName>
        <fullName evidence="2 6">peptidylprolyl isomerase</fullName>
        <ecNumber evidence="2 6">5.2.1.8</ecNumber>
    </recommendedName>
</protein>
<evidence type="ECO:0000256" key="6">
    <source>
        <dbReference type="PROSITE-ProRule" id="PRU00277"/>
    </source>
</evidence>
<dbReference type="InterPro" id="IPR046357">
    <property type="entry name" value="PPIase_dom_sf"/>
</dbReference>
<reference evidence="9 10" key="1">
    <citation type="submission" date="2019-07" db="EMBL/GenBank/DDBJ databases">
        <title>Finished genome of Venturia effusa.</title>
        <authorList>
            <person name="Young C.A."/>
            <person name="Cox M.P."/>
            <person name="Ganley A.R.D."/>
            <person name="David W.J."/>
        </authorList>
    </citation>
    <scope>NUCLEOTIDE SEQUENCE [LARGE SCALE GENOMIC DNA]</scope>
    <source>
        <strain evidence="10">albino</strain>
    </source>
</reference>
<evidence type="ECO:0000256" key="1">
    <source>
        <dbReference type="ARBA" id="ARBA00000971"/>
    </source>
</evidence>
<gene>
    <name evidence="9" type="ORF">FKW77_007365</name>
</gene>